<dbReference type="EMBL" id="JAEDAM010000088">
    <property type="protein sequence ID" value="MBS8122404.1"/>
    <property type="molecule type" value="Genomic_DNA"/>
</dbReference>
<dbReference type="CDD" id="cd00761">
    <property type="entry name" value="Glyco_tranf_GTA_type"/>
    <property type="match status" value="1"/>
</dbReference>
<dbReference type="InterPro" id="IPR001173">
    <property type="entry name" value="Glyco_trans_2-like"/>
</dbReference>
<dbReference type="SUPFAM" id="SSF53448">
    <property type="entry name" value="Nucleotide-diphospho-sugar transferases"/>
    <property type="match status" value="1"/>
</dbReference>
<dbReference type="PANTHER" id="PTHR22916:SF3">
    <property type="entry name" value="UDP-GLCNAC:BETAGAL BETA-1,3-N-ACETYLGLUCOSAMINYLTRANSFERASE-LIKE PROTEIN 1"/>
    <property type="match status" value="1"/>
</dbReference>
<evidence type="ECO:0000313" key="2">
    <source>
        <dbReference type="EMBL" id="MBS8122404.1"/>
    </source>
</evidence>
<dbReference type="GO" id="GO:0016740">
    <property type="term" value="F:transferase activity"/>
    <property type="evidence" value="ECO:0007669"/>
    <property type="project" value="UniProtKB-KW"/>
</dbReference>
<organism evidence="2 3">
    <name type="scientific">Candidatus Vampirococcus lugosii</name>
    <dbReference type="NCBI Taxonomy" id="2789015"/>
    <lineage>
        <taxon>Bacteria</taxon>
        <taxon>Candidatus Absconditibacteriota</taxon>
        <taxon>Vampirococcus</taxon>
    </lineage>
</organism>
<accession>A0ABS5QQ82</accession>
<name>A0ABS5QQ82_9BACT</name>
<keyword evidence="2" id="KW-0808">Transferase</keyword>
<dbReference type="Gene3D" id="3.90.550.10">
    <property type="entry name" value="Spore Coat Polysaccharide Biosynthesis Protein SpsA, Chain A"/>
    <property type="match status" value="1"/>
</dbReference>
<proteinExistence type="predicted"/>
<evidence type="ECO:0000259" key="1">
    <source>
        <dbReference type="Pfam" id="PF00535"/>
    </source>
</evidence>
<sequence length="268" mass="31916">MKNNKLISIILCSYNAEKFINTTVNSITNQTYNNFELLIIDNNSKDNTLKKIKELQQKDNRIKLFESKENLGAYGGINFLLNKANGDYIGIVDHDDIYHPNKFEIQIEFLETNKKYIGCGGLPIKYYEKTGKMILIKKNKTNYTTSHPSLVFRNIKGKKYDTSIKYRTDMYFMRYILCENQKKIYTIQKPLYLSRVRTDGKNYSSLWGSYDNIKTYYKKNKSNFFLIKELLKNRFDLYNKYIKLFGKKITENDLKKNEYLNEFYKLIK</sequence>
<gene>
    <name evidence="2" type="ORF">VAMP_428n16</name>
</gene>
<protein>
    <submittedName>
        <fullName evidence="2">Glycosyl transferase</fullName>
    </submittedName>
</protein>
<dbReference type="RefSeq" id="WP_213349834.1">
    <property type="nucleotide sequence ID" value="NZ_JAEDAM010000088.1"/>
</dbReference>
<feature type="domain" description="Glycosyltransferase 2-like" evidence="1">
    <location>
        <begin position="8"/>
        <end position="150"/>
    </location>
</feature>
<dbReference type="PANTHER" id="PTHR22916">
    <property type="entry name" value="GLYCOSYLTRANSFERASE"/>
    <property type="match status" value="1"/>
</dbReference>
<dbReference type="InterPro" id="IPR029044">
    <property type="entry name" value="Nucleotide-diphossugar_trans"/>
</dbReference>
<comment type="caution">
    <text evidence="2">The sequence shown here is derived from an EMBL/GenBank/DDBJ whole genome shotgun (WGS) entry which is preliminary data.</text>
</comment>
<dbReference type="Pfam" id="PF00535">
    <property type="entry name" value="Glycos_transf_2"/>
    <property type="match status" value="1"/>
</dbReference>
<reference evidence="2 3" key="1">
    <citation type="journal article" date="2021" name="Nat. Commun.">
        <title>Reductive evolution and unique predatory mode in the CPR bacterium Vampirococcus lugosii.</title>
        <authorList>
            <person name="Moreira D."/>
            <person name="Zivanovic Y."/>
            <person name="Lopez-Archilla A.I."/>
            <person name="Iniesto M."/>
            <person name="Lopez-Garcia P."/>
        </authorList>
    </citation>
    <scope>NUCLEOTIDE SEQUENCE [LARGE SCALE GENOMIC DNA]</scope>
    <source>
        <strain evidence="2">Chiprana</strain>
    </source>
</reference>
<evidence type="ECO:0000313" key="3">
    <source>
        <dbReference type="Proteomes" id="UP000680365"/>
    </source>
</evidence>
<dbReference type="Proteomes" id="UP000680365">
    <property type="component" value="Unassembled WGS sequence"/>
</dbReference>
<keyword evidence="3" id="KW-1185">Reference proteome</keyword>